<evidence type="ECO:0000313" key="4">
    <source>
        <dbReference type="EMBL" id="MEZ8719568.1"/>
    </source>
</evidence>
<dbReference type="PANTHER" id="PTHR31088:SF9">
    <property type="entry name" value="PHAGE SHOCK PROTEIN A"/>
    <property type="match status" value="1"/>
</dbReference>
<dbReference type="InterPro" id="IPR007157">
    <property type="entry name" value="PspA_VIPP1"/>
</dbReference>
<keyword evidence="2" id="KW-0175">Coiled coil</keyword>
<sequence>MNAFKKLFTAIKGTVIGGVEAVNDANGITILEQEQREAKQAIRSADESLVGIVAKRKLAQKKVDSLQESISQYEGNAIAASQKDNTELALECAQKVAELIAEQDTEKSQLEAFQKAEKTHRANIATAKTKVDQIDKQIDLVKATEQVQKAQAATHSSVIGASSKTSTALDSLARIQANQEEQAAKFEAQQELHDDATSSDLDKKLKDAGIAGGGLSAEDQLAKILNKDK</sequence>
<proteinExistence type="inferred from homology"/>
<feature type="coiled-coil region" evidence="2">
    <location>
        <begin position="28"/>
        <end position="76"/>
    </location>
</feature>
<dbReference type="EMBL" id="JBFSSG010000001">
    <property type="protein sequence ID" value="MEZ8719568.1"/>
    <property type="molecule type" value="Genomic_DNA"/>
</dbReference>
<protein>
    <submittedName>
        <fullName evidence="4">PspA/IM30 family protein</fullName>
    </submittedName>
</protein>
<feature type="compositionally biased region" description="Basic and acidic residues" evidence="3">
    <location>
        <begin position="182"/>
        <end position="200"/>
    </location>
</feature>
<accession>A0ABV4MR03</accession>
<evidence type="ECO:0000313" key="5">
    <source>
        <dbReference type="Proteomes" id="UP001570071"/>
    </source>
</evidence>
<evidence type="ECO:0000256" key="1">
    <source>
        <dbReference type="ARBA" id="ARBA00043985"/>
    </source>
</evidence>
<name>A0ABV4MR03_9VIBR</name>
<evidence type="ECO:0000256" key="3">
    <source>
        <dbReference type="SAM" id="MobiDB-lite"/>
    </source>
</evidence>
<comment type="caution">
    <text evidence="4">The sequence shown here is derived from an EMBL/GenBank/DDBJ whole genome shotgun (WGS) entry which is preliminary data.</text>
</comment>
<dbReference type="Pfam" id="PF04012">
    <property type="entry name" value="PspA_IM30"/>
    <property type="match status" value="1"/>
</dbReference>
<keyword evidence="5" id="KW-1185">Reference proteome</keyword>
<organism evidence="4 5">
    <name type="scientific">Vibrio pomeroyi</name>
    <dbReference type="NCBI Taxonomy" id="198832"/>
    <lineage>
        <taxon>Bacteria</taxon>
        <taxon>Pseudomonadati</taxon>
        <taxon>Pseudomonadota</taxon>
        <taxon>Gammaproteobacteria</taxon>
        <taxon>Vibrionales</taxon>
        <taxon>Vibrionaceae</taxon>
        <taxon>Vibrio</taxon>
    </lineage>
</organism>
<gene>
    <name evidence="4" type="ORF">AB6D66_00720</name>
</gene>
<feature type="region of interest" description="Disordered" evidence="3">
    <location>
        <begin position="180"/>
        <end position="200"/>
    </location>
</feature>
<comment type="similarity">
    <text evidence="1">Belongs to the PspA/Vipp/IM30 family.</text>
</comment>
<reference evidence="4 5" key="1">
    <citation type="journal article" date="2024" name="ISME J.">
        <title>Tailless and filamentous prophages are predominant in marine Vibrio.</title>
        <authorList>
            <person name="Steensen K."/>
            <person name="Seneca J."/>
            <person name="Bartlau N."/>
            <person name="Yu X.A."/>
            <person name="Hussain F.A."/>
            <person name="Polz M.F."/>
        </authorList>
    </citation>
    <scope>NUCLEOTIDE SEQUENCE [LARGE SCALE GENOMIC DNA]</scope>
    <source>
        <strain evidence="4 5">10N.239.312.F12</strain>
    </source>
</reference>
<dbReference type="RefSeq" id="WP_269337623.1">
    <property type="nucleotide sequence ID" value="NZ_JBFSSG010000001.1"/>
</dbReference>
<dbReference type="Proteomes" id="UP001570071">
    <property type="component" value="Unassembled WGS sequence"/>
</dbReference>
<evidence type="ECO:0000256" key="2">
    <source>
        <dbReference type="SAM" id="Coils"/>
    </source>
</evidence>
<dbReference type="PANTHER" id="PTHR31088">
    <property type="entry name" value="MEMBRANE-ASSOCIATED PROTEIN VIPP1, CHLOROPLASTIC"/>
    <property type="match status" value="1"/>
</dbReference>